<feature type="domain" description="Spore germination protein N-terminal" evidence="9">
    <location>
        <begin position="21"/>
        <end position="195"/>
    </location>
</feature>
<evidence type="ECO:0000259" key="9">
    <source>
        <dbReference type="Pfam" id="PF25198"/>
    </source>
</evidence>
<comment type="subcellular location">
    <subcellularLocation>
        <location evidence="1">Membrane</location>
        <topology evidence="1">Lipid-anchor</topology>
    </subcellularLocation>
</comment>
<keyword evidence="3" id="KW-0309">Germination</keyword>
<keyword evidence="6" id="KW-0564">Palmitate</keyword>
<keyword evidence="11" id="KW-1185">Reference proteome</keyword>
<dbReference type="Pfam" id="PF05504">
    <property type="entry name" value="Spore_GerAC"/>
    <property type="match status" value="1"/>
</dbReference>
<name>A0A3Q9QTZ1_9BACI</name>
<accession>A0A3Q9QTZ1</accession>
<evidence type="ECO:0000256" key="7">
    <source>
        <dbReference type="ARBA" id="ARBA00023288"/>
    </source>
</evidence>
<dbReference type="PANTHER" id="PTHR35789">
    <property type="entry name" value="SPORE GERMINATION PROTEIN B3"/>
    <property type="match status" value="1"/>
</dbReference>
<dbReference type="OrthoDB" id="9816067at2"/>
<dbReference type="KEGG" id="nmk:CHR53_08570"/>
<reference evidence="10 11" key="1">
    <citation type="submission" date="2017-07" db="EMBL/GenBank/DDBJ databases">
        <title>The complete genome sequence of Bacillus mesonae strain H20-5, an efficient strain improving plant abiotic stress resistance.</title>
        <authorList>
            <person name="Kim S.Y."/>
            <person name="Song H."/>
            <person name="Sang M.K."/>
            <person name="Weon H.-Y."/>
            <person name="Song J."/>
        </authorList>
    </citation>
    <scope>NUCLEOTIDE SEQUENCE [LARGE SCALE GENOMIC DNA]</scope>
    <source>
        <strain evidence="10 11">H20-5</strain>
    </source>
</reference>
<dbReference type="Pfam" id="PF25198">
    <property type="entry name" value="Spore_GerAC_N"/>
    <property type="match status" value="1"/>
</dbReference>
<dbReference type="GO" id="GO:0009847">
    <property type="term" value="P:spore germination"/>
    <property type="evidence" value="ECO:0007669"/>
    <property type="project" value="InterPro"/>
</dbReference>
<dbReference type="NCBIfam" id="TIGR02887">
    <property type="entry name" value="spore_ger_x_C"/>
    <property type="match status" value="1"/>
</dbReference>
<evidence type="ECO:0000256" key="2">
    <source>
        <dbReference type="ARBA" id="ARBA00007886"/>
    </source>
</evidence>
<proteinExistence type="inferred from homology"/>
<sequence>MIKWNVIWVIFTVVLLSGCWDQHELSDISVVMGMAVDKSNNGKFALTVEGINAQELDGKTATGFTPSIVFTLEGNTISELTQKLNIGVSKHVIYSHMRTLIIGEDVAKEGIDDFLDYLERDREVRDDFNILVAHGVKAAEILSITYPIQKSSSLKLHAQLKSMVEHWGGDPDVRLNNVVQALASPGRQPVMAAVSIKGNPKSGESVDNLKKVRQDAIVILDSLAVFNQDKLQGFLSLEDARNLLWIQDKLKKTAVSVPCNKNDFFGLRVYNSKTRIKARMEKGTPVIKLKIRAEAYLDGMQCKNDLTSVKTYDKFENLTEAALKKQVRTTIQKSQDEFGLDIFGFGEAIYRQDYQDFKKVSENWDESFKNAIVDVQVRVKIRRSGIRTKSLISNEK</sequence>
<evidence type="ECO:0000256" key="4">
    <source>
        <dbReference type="ARBA" id="ARBA00022729"/>
    </source>
</evidence>
<protein>
    <submittedName>
        <fullName evidence="10">Spore gernimation protein GerC</fullName>
    </submittedName>
</protein>
<keyword evidence="5" id="KW-0472">Membrane</keyword>
<keyword evidence="4" id="KW-0732">Signal</keyword>
<dbReference type="GO" id="GO:0016020">
    <property type="term" value="C:membrane"/>
    <property type="evidence" value="ECO:0007669"/>
    <property type="project" value="UniProtKB-SubCell"/>
</dbReference>
<dbReference type="InterPro" id="IPR057336">
    <property type="entry name" value="GerAC_N"/>
</dbReference>
<comment type="similarity">
    <text evidence="2">Belongs to the GerABKC lipoprotein family.</text>
</comment>
<dbReference type="InterPro" id="IPR046953">
    <property type="entry name" value="Spore_GerAC-like_C"/>
</dbReference>
<dbReference type="PROSITE" id="PS51257">
    <property type="entry name" value="PROKAR_LIPOPROTEIN"/>
    <property type="match status" value="1"/>
</dbReference>
<dbReference type="InterPro" id="IPR008844">
    <property type="entry name" value="Spore_GerAC-like"/>
</dbReference>
<evidence type="ECO:0000313" key="10">
    <source>
        <dbReference type="EMBL" id="AZU61308.1"/>
    </source>
</evidence>
<gene>
    <name evidence="10" type="ORF">CHR53_08570</name>
</gene>
<feature type="domain" description="Spore germination GerAC-like C-terminal" evidence="8">
    <location>
        <begin position="223"/>
        <end position="385"/>
    </location>
</feature>
<dbReference type="PANTHER" id="PTHR35789:SF1">
    <property type="entry name" value="SPORE GERMINATION PROTEIN B3"/>
    <property type="match status" value="1"/>
</dbReference>
<dbReference type="Gene3D" id="3.30.300.210">
    <property type="entry name" value="Nutrient germinant receptor protein C, domain 3"/>
    <property type="match status" value="1"/>
</dbReference>
<dbReference type="EMBL" id="CP022572">
    <property type="protein sequence ID" value="AZU61308.1"/>
    <property type="molecule type" value="Genomic_DNA"/>
</dbReference>
<evidence type="ECO:0000256" key="5">
    <source>
        <dbReference type="ARBA" id="ARBA00023136"/>
    </source>
</evidence>
<evidence type="ECO:0000256" key="3">
    <source>
        <dbReference type="ARBA" id="ARBA00022544"/>
    </source>
</evidence>
<dbReference type="RefSeq" id="WP_127486197.1">
    <property type="nucleotide sequence ID" value="NZ_CP022572.1"/>
</dbReference>
<evidence type="ECO:0000256" key="6">
    <source>
        <dbReference type="ARBA" id="ARBA00023139"/>
    </source>
</evidence>
<evidence type="ECO:0000259" key="8">
    <source>
        <dbReference type="Pfam" id="PF05504"/>
    </source>
</evidence>
<dbReference type="AlphaFoldDB" id="A0A3Q9QTZ1"/>
<keyword evidence="7" id="KW-0449">Lipoprotein</keyword>
<evidence type="ECO:0000313" key="11">
    <source>
        <dbReference type="Proteomes" id="UP000282892"/>
    </source>
</evidence>
<evidence type="ECO:0000256" key="1">
    <source>
        <dbReference type="ARBA" id="ARBA00004635"/>
    </source>
</evidence>
<dbReference type="Proteomes" id="UP000282892">
    <property type="component" value="Chromosome"/>
</dbReference>
<dbReference type="InterPro" id="IPR038501">
    <property type="entry name" value="Spore_GerAC_C_sf"/>
</dbReference>
<organism evidence="10 11">
    <name type="scientific">Neobacillus mesonae</name>
    <dbReference type="NCBI Taxonomy" id="1193713"/>
    <lineage>
        <taxon>Bacteria</taxon>
        <taxon>Bacillati</taxon>
        <taxon>Bacillota</taxon>
        <taxon>Bacilli</taxon>
        <taxon>Bacillales</taxon>
        <taxon>Bacillaceae</taxon>
        <taxon>Neobacillus</taxon>
    </lineage>
</organism>